<feature type="region of interest" description="Disordered" evidence="2">
    <location>
        <begin position="376"/>
        <end position="399"/>
    </location>
</feature>
<evidence type="ECO:0000313" key="4">
    <source>
        <dbReference type="EMBL" id="NEC62983.1"/>
    </source>
</evidence>
<dbReference type="Gene3D" id="3.30.70.360">
    <property type="match status" value="1"/>
</dbReference>
<dbReference type="InterPro" id="IPR017144">
    <property type="entry name" value="Xaa-Arg_dipeptidase"/>
</dbReference>
<feature type="domain" description="Peptidase M20 dimerisation" evidence="3">
    <location>
        <begin position="162"/>
        <end position="254"/>
    </location>
</feature>
<dbReference type="SUPFAM" id="SSF53187">
    <property type="entry name" value="Zn-dependent exopeptidases"/>
    <property type="match status" value="1"/>
</dbReference>
<dbReference type="PANTHER" id="PTHR30575">
    <property type="entry name" value="PEPTIDASE M20"/>
    <property type="match status" value="1"/>
</dbReference>
<dbReference type="EMBL" id="JAAGNC010000223">
    <property type="protein sequence ID" value="NEC62983.1"/>
    <property type="molecule type" value="Genomic_DNA"/>
</dbReference>
<evidence type="ECO:0000313" key="5">
    <source>
        <dbReference type="Proteomes" id="UP000470404"/>
    </source>
</evidence>
<dbReference type="SUPFAM" id="SSF55031">
    <property type="entry name" value="Bacterial exopeptidase dimerisation domain"/>
    <property type="match status" value="1"/>
</dbReference>
<dbReference type="InterPro" id="IPR017439">
    <property type="entry name" value="Amidohydrolase"/>
</dbReference>
<dbReference type="CDD" id="cd03887">
    <property type="entry name" value="M20_Acy1L2"/>
    <property type="match status" value="1"/>
</dbReference>
<proteinExistence type="inferred from homology"/>
<comment type="caution">
    <text evidence="4">The sequence shown here is derived from an EMBL/GenBank/DDBJ whole genome shotgun (WGS) entry which is preliminary data.</text>
</comment>
<dbReference type="Proteomes" id="UP000470404">
    <property type="component" value="Unassembled WGS sequence"/>
</dbReference>
<name>A0ABX0CDD7_9PSEU</name>
<dbReference type="InterPro" id="IPR002933">
    <property type="entry name" value="Peptidase_M20"/>
</dbReference>
<protein>
    <recommendedName>
        <fullName evidence="1">Peptidase M20 domain-containing protein 2</fullName>
    </recommendedName>
</protein>
<reference evidence="4 5" key="1">
    <citation type="submission" date="2020-01" db="EMBL/GenBank/DDBJ databases">
        <title>Insect and environment-associated Actinomycetes.</title>
        <authorList>
            <person name="Currrie C."/>
            <person name="Chevrette M."/>
            <person name="Carlson C."/>
            <person name="Stubbendieck R."/>
            <person name="Wendt-Pienkowski E."/>
        </authorList>
    </citation>
    <scope>NUCLEOTIDE SEQUENCE [LARGE SCALE GENOMIC DNA]</scope>
    <source>
        <strain evidence="4 5">SID8386</strain>
    </source>
</reference>
<evidence type="ECO:0000256" key="1">
    <source>
        <dbReference type="PIRNR" id="PIRNR037226"/>
    </source>
</evidence>
<comment type="similarity">
    <text evidence="1">Belongs to the peptidase M20A family.</text>
</comment>
<dbReference type="PANTHER" id="PTHR30575:SF0">
    <property type="entry name" value="XAA-ARG DIPEPTIDASE"/>
    <property type="match status" value="1"/>
</dbReference>
<gene>
    <name evidence="4" type="ORF">G3I59_47195</name>
</gene>
<accession>A0ABX0CDD7</accession>
<dbReference type="InterPro" id="IPR052030">
    <property type="entry name" value="Peptidase_M20/M20A_hydrolases"/>
</dbReference>
<dbReference type="Pfam" id="PF07687">
    <property type="entry name" value="M20_dimer"/>
    <property type="match status" value="1"/>
</dbReference>
<dbReference type="Pfam" id="PF01546">
    <property type="entry name" value="Peptidase_M20"/>
    <property type="match status" value="1"/>
</dbReference>
<sequence length="399" mass="42565">MTERYVRASRDLWLRLSHAIHAQPELAFQEVESSALVAETLVAQGFDVRKPAYELETALSARAGSGTLHVALCAEYDALPEIGHACGHNIIAAASVAAACALREVANDLDLTVEVLGTPAEEDGAGKVILLERGAFDEPHLVLMAHPSPFDDPAPPLIAATHFTFEFIGKGSHAAAAADLALNAADAANLAQVGIALLRQQLPEGVRIHGIVTEAGSAPNIIPALSRGKYAVRAPAKAVLDQVLDRVEACFRGAAVSTGCEVVLRRNPRPLPEVRHDTEIASIYQRNAEHLGRRFCNLEHASRFTASTDFGAISQLVPSIHPHISICSPDVANHQPAFTAASRSRRGDDAVVDAAIGLAWTVIDVAQNTDIRSRLEERKHSAPNSAPGDGRHRHAPEMP</sequence>
<dbReference type="InterPro" id="IPR011650">
    <property type="entry name" value="Peptidase_M20_dimer"/>
</dbReference>
<evidence type="ECO:0000256" key="2">
    <source>
        <dbReference type="SAM" id="MobiDB-lite"/>
    </source>
</evidence>
<evidence type="ECO:0000259" key="3">
    <source>
        <dbReference type="Pfam" id="PF07687"/>
    </source>
</evidence>
<dbReference type="PIRSF" id="PIRSF037226">
    <property type="entry name" value="Amidohydrolase_ACY1L2_prd"/>
    <property type="match status" value="1"/>
</dbReference>
<dbReference type="Gene3D" id="3.40.630.10">
    <property type="entry name" value="Zn peptidases"/>
    <property type="match status" value="1"/>
</dbReference>
<keyword evidence="5" id="KW-1185">Reference proteome</keyword>
<organism evidence="4 5">
    <name type="scientific">Amycolatopsis rubida</name>
    <dbReference type="NCBI Taxonomy" id="112413"/>
    <lineage>
        <taxon>Bacteria</taxon>
        <taxon>Bacillati</taxon>
        <taxon>Actinomycetota</taxon>
        <taxon>Actinomycetes</taxon>
        <taxon>Pseudonocardiales</taxon>
        <taxon>Pseudonocardiaceae</taxon>
        <taxon>Amycolatopsis</taxon>
    </lineage>
</organism>
<dbReference type="NCBIfam" id="TIGR01891">
    <property type="entry name" value="amidohydrolases"/>
    <property type="match status" value="1"/>
</dbReference>
<dbReference type="InterPro" id="IPR036264">
    <property type="entry name" value="Bact_exopeptidase_dim_dom"/>
</dbReference>